<protein>
    <submittedName>
        <fullName evidence="1">Uncharacterized protein</fullName>
    </submittedName>
</protein>
<evidence type="ECO:0000313" key="2">
    <source>
        <dbReference type="Proteomes" id="UP000887320"/>
    </source>
</evidence>
<proteinExistence type="predicted"/>
<dbReference type="AlphaFoldDB" id="A0A8X8KFW8"/>
<accession>A0A8X8KFW8</accession>
<sequence length="103" mass="12007">MSESIKPEPIIIQMSGVEPDRVMNGALNLIHDWGRLLGLPPFQMYCSEISDNDILYVENWIEDLVLAKLNEIGEDLFFNQYCEWHKNKGYWKNEDVFGNITVN</sequence>
<organism evidence="1 2">
    <name type="scientific">Acinetobacter guillouiae</name>
    <name type="common">Acinetobacter genomosp. 11</name>
    <dbReference type="NCBI Taxonomy" id="106649"/>
    <lineage>
        <taxon>Bacteria</taxon>
        <taxon>Pseudomonadati</taxon>
        <taxon>Pseudomonadota</taxon>
        <taxon>Gammaproteobacteria</taxon>
        <taxon>Moraxellales</taxon>
        <taxon>Moraxellaceae</taxon>
        <taxon>Acinetobacter</taxon>
    </lineage>
</organism>
<dbReference type="EMBL" id="JAHWXT010000004">
    <property type="protein sequence ID" value="MCF0265481.1"/>
    <property type="molecule type" value="Genomic_DNA"/>
</dbReference>
<reference evidence="1" key="1">
    <citation type="submission" date="2021-07" db="EMBL/GenBank/DDBJ databases">
        <authorList>
            <person name="Fernandez M."/>
            <person name="Pereira P."/>
            <person name="Torres Tejerizo G.A."/>
            <person name="Gonzalez P."/>
            <person name="Agostini E."/>
        </authorList>
    </citation>
    <scope>NUCLEOTIDE SEQUENCE</scope>
    <source>
        <strain evidence="1">SFC 500-1A</strain>
    </source>
</reference>
<dbReference type="RefSeq" id="WP_234623657.1">
    <property type="nucleotide sequence ID" value="NZ_JAHWXT010000004.1"/>
</dbReference>
<name>A0A8X8KFW8_ACIGI</name>
<dbReference type="Proteomes" id="UP000887320">
    <property type="component" value="Unassembled WGS sequence"/>
</dbReference>
<gene>
    <name evidence="1" type="ORF">KW868_13585</name>
</gene>
<comment type="caution">
    <text evidence="1">The sequence shown here is derived from an EMBL/GenBank/DDBJ whole genome shotgun (WGS) entry which is preliminary data.</text>
</comment>
<evidence type="ECO:0000313" key="1">
    <source>
        <dbReference type="EMBL" id="MCF0265481.1"/>
    </source>
</evidence>